<feature type="domain" description="JmjC" evidence="1">
    <location>
        <begin position="132"/>
        <end position="318"/>
    </location>
</feature>
<evidence type="ECO:0000313" key="3">
    <source>
        <dbReference type="Proteomes" id="UP000606786"/>
    </source>
</evidence>
<evidence type="ECO:0000259" key="1">
    <source>
        <dbReference type="PROSITE" id="PS51184"/>
    </source>
</evidence>
<dbReference type="InterPro" id="IPR041667">
    <property type="entry name" value="Cupin_8"/>
</dbReference>
<dbReference type="InterPro" id="IPR014710">
    <property type="entry name" value="RmlC-like_jellyroll"/>
</dbReference>
<dbReference type="Pfam" id="PF13621">
    <property type="entry name" value="Cupin_8"/>
    <property type="match status" value="1"/>
</dbReference>
<sequence>MFYQCITMAKIAGAIDELLKEANELCIGTEVVELDQTPDPLTFARDFYAKCQPVVIRGAIKHWPAVHKWKPAYLEQMLGKKMLDVTTTPNGYADGLAKQGDIEYFVLPMEEKMRISEFLQRLDDPTGAIHYIQKQNSNFTTDFPELAGDIDVSDLRFAEHCLNTPPLVNFWMGDGHAVTSMHKDPFDNLYCVISGHKDFILLPPHQVVNIPRQVYPVGKYQRSETGQFYIEPVMNENSNKLDTMRTEWISVDPLAPDFNKYPQYSRAQTLRVRVNAGDILFLPNFWFHHVQQSHKCIAVNFWYDMEYDSRYCFFRMLEKLVEAVKT</sequence>
<dbReference type="KEGG" id="ccat:101457063"/>
<organism evidence="2 3">
    <name type="scientific">Ceratitis capitata</name>
    <name type="common">Mediterranean fruit fly</name>
    <name type="synonym">Tephritis capitata</name>
    <dbReference type="NCBI Taxonomy" id="7213"/>
    <lineage>
        <taxon>Eukaryota</taxon>
        <taxon>Metazoa</taxon>
        <taxon>Ecdysozoa</taxon>
        <taxon>Arthropoda</taxon>
        <taxon>Hexapoda</taxon>
        <taxon>Insecta</taxon>
        <taxon>Pterygota</taxon>
        <taxon>Neoptera</taxon>
        <taxon>Endopterygota</taxon>
        <taxon>Diptera</taxon>
        <taxon>Brachycera</taxon>
        <taxon>Muscomorpha</taxon>
        <taxon>Tephritoidea</taxon>
        <taxon>Tephritidae</taxon>
        <taxon>Ceratitis</taxon>
        <taxon>Ceratitis</taxon>
    </lineage>
</organism>
<dbReference type="InterPro" id="IPR003347">
    <property type="entry name" value="JmjC_dom"/>
</dbReference>
<dbReference type="Proteomes" id="UP000606786">
    <property type="component" value="Unassembled WGS sequence"/>
</dbReference>
<name>A0A811V212_CERCA</name>
<dbReference type="Gene3D" id="2.60.120.10">
    <property type="entry name" value="Jelly Rolls"/>
    <property type="match status" value="1"/>
</dbReference>
<comment type="caution">
    <text evidence="2">The sequence shown here is derived from an EMBL/GenBank/DDBJ whole genome shotgun (WGS) entry which is preliminary data.</text>
</comment>
<dbReference type="PROSITE" id="PS51184">
    <property type="entry name" value="JMJC"/>
    <property type="match status" value="1"/>
</dbReference>
<dbReference type="PANTHER" id="PTHR12461:SF99">
    <property type="entry name" value="BIFUNCTIONAL PEPTIDASE AND (3S)-LYSYL HYDROXYLASE JMJD7"/>
    <property type="match status" value="1"/>
</dbReference>
<proteinExistence type="predicted"/>
<dbReference type="SMART" id="SM00558">
    <property type="entry name" value="JmjC"/>
    <property type="match status" value="1"/>
</dbReference>
<dbReference type="SUPFAM" id="SSF51197">
    <property type="entry name" value="Clavaminate synthase-like"/>
    <property type="match status" value="1"/>
</dbReference>
<protein>
    <submittedName>
        <fullName evidence="2">(Mediterranean fruit fly) hypothetical protein</fullName>
    </submittedName>
</protein>
<dbReference type="PANTHER" id="PTHR12461">
    <property type="entry name" value="HYPOXIA-INDUCIBLE FACTOR 1 ALPHA INHIBITOR-RELATED"/>
    <property type="match status" value="1"/>
</dbReference>
<accession>A0A811V212</accession>
<dbReference type="AlphaFoldDB" id="A0A811V212"/>
<gene>
    <name evidence="2" type="ORF">CCAP1982_LOCUS13879</name>
</gene>
<keyword evidence="3" id="KW-1185">Reference proteome</keyword>
<evidence type="ECO:0000313" key="2">
    <source>
        <dbReference type="EMBL" id="CAD7005519.1"/>
    </source>
</evidence>
<dbReference type="EMBL" id="CAJHJT010000034">
    <property type="protein sequence ID" value="CAD7005519.1"/>
    <property type="molecule type" value="Genomic_DNA"/>
</dbReference>
<reference evidence="2" key="1">
    <citation type="submission" date="2020-11" db="EMBL/GenBank/DDBJ databases">
        <authorList>
            <person name="Whitehead M."/>
        </authorList>
    </citation>
    <scope>NUCLEOTIDE SEQUENCE</scope>
    <source>
        <strain evidence="2">EGII</strain>
    </source>
</reference>
<dbReference type="OrthoDB" id="415358at2759"/>